<dbReference type="FunFam" id="1.10.10.410:FF:000001">
    <property type="entry name" value="Aspartyl/glutamyl-tRNA(Asn/Gln) amidotransferase subunit B"/>
    <property type="match status" value="1"/>
</dbReference>
<evidence type="ECO:0000256" key="3">
    <source>
        <dbReference type="ARBA" id="ARBA00022741"/>
    </source>
</evidence>
<evidence type="ECO:0000259" key="8">
    <source>
        <dbReference type="SMART" id="SM00845"/>
    </source>
</evidence>
<evidence type="ECO:0000256" key="5">
    <source>
        <dbReference type="ARBA" id="ARBA00022917"/>
    </source>
</evidence>
<dbReference type="SUPFAM" id="SSF89095">
    <property type="entry name" value="GatB/YqeY motif"/>
    <property type="match status" value="1"/>
</dbReference>
<comment type="catalytic activity">
    <reaction evidence="6">
        <text>L-aspartyl-tRNA(Asn) + L-glutamine + ATP + H2O = L-asparaginyl-tRNA(Asn) + L-glutamate + ADP + phosphate + 2 H(+)</text>
        <dbReference type="Rhea" id="RHEA:14513"/>
        <dbReference type="Rhea" id="RHEA-COMP:9674"/>
        <dbReference type="Rhea" id="RHEA-COMP:9677"/>
        <dbReference type="ChEBI" id="CHEBI:15377"/>
        <dbReference type="ChEBI" id="CHEBI:15378"/>
        <dbReference type="ChEBI" id="CHEBI:29985"/>
        <dbReference type="ChEBI" id="CHEBI:30616"/>
        <dbReference type="ChEBI" id="CHEBI:43474"/>
        <dbReference type="ChEBI" id="CHEBI:58359"/>
        <dbReference type="ChEBI" id="CHEBI:78515"/>
        <dbReference type="ChEBI" id="CHEBI:78516"/>
        <dbReference type="ChEBI" id="CHEBI:456216"/>
    </reaction>
</comment>
<dbReference type="Gene3D" id="1.10.10.410">
    <property type="match status" value="1"/>
</dbReference>
<comment type="subunit">
    <text evidence="1">Heterotrimer of A, B and C subunits.</text>
</comment>
<proteinExistence type="predicted"/>
<dbReference type="AlphaFoldDB" id="A0A955KYT0"/>
<keyword evidence="5" id="KW-0648">Protein biosynthesis</keyword>
<accession>A0A955KYT0</accession>
<dbReference type="EMBL" id="JAGQLI010000077">
    <property type="protein sequence ID" value="MCA9379097.1"/>
    <property type="molecule type" value="Genomic_DNA"/>
</dbReference>
<keyword evidence="4" id="KW-0067">ATP-binding</keyword>
<dbReference type="InterPro" id="IPR017959">
    <property type="entry name" value="Asn/Gln-tRNA_amidoTrfase_suB/E"/>
</dbReference>
<organism evidence="9 10">
    <name type="scientific">Candidatus Dojkabacteria bacterium</name>
    <dbReference type="NCBI Taxonomy" id="2099670"/>
    <lineage>
        <taxon>Bacteria</taxon>
        <taxon>Candidatus Dojkabacteria</taxon>
    </lineage>
</organism>
<evidence type="ECO:0000313" key="9">
    <source>
        <dbReference type="EMBL" id="MCA9379097.1"/>
    </source>
</evidence>
<dbReference type="Pfam" id="PF02637">
    <property type="entry name" value="GatB_Yqey"/>
    <property type="match status" value="1"/>
</dbReference>
<evidence type="ECO:0000256" key="2">
    <source>
        <dbReference type="ARBA" id="ARBA00022598"/>
    </source>
</evidence>
<feature type="non-terminal residue" evidence="9">
    <location>
        <position position="1"/>
    </location>
</feature>
<name>A0A955KYT0_9BACT</name>
<evidence type="ECO:0000256" key="1">
    <source>
        <dbReference type="ARBA" id="ARBA00011123"/>
    </source>
</evidence>
<evidence type="ECO:0000256" key="7">
    <source>
        <dbReference type="ARBA" id="ARBA00047913"/>
    </source>
</evidence>
<dbReference type="InterPro" id="IPR003789">
    <property type="entry name" value="Asn/Gln_tRNA_amidoTrase-B-like"/>
</dbReference>
<dbReference type="GO" id="GO:0006412">
    <property type="term" value="P:translation"/>
    <property type="evidence" value="ECO:0007669"/>
    <property type="project" value="UniProtKB-KW"/>
</dbReference>
<evidence type="ECO:0000256" key="4">
    <source>
        <dbReference type="ARBA" id="ARBA00022840"/>
    </source>
</evidence>
<dbReference type="InterPro" id="IPR023168">
    <property type="entry name" value="GatB_Yqey_C_2"/>
</dbReference>
<keyword evidence="3" id="KW-0547">Nucleotide-binding</keyword>
<reference evidence="9" key="1">
    <citation type="submission" date="2020-04" db="EMBL/GenBank/DDBJ databases">
        <authorList>
            <person name="Zhang T."/>
        </authorList>
    </citation>
    <scope>NUCLEOTIDE SEQUENCE</scope>
    <source>
        <strain evidence="9">HKST-UBA12</strain>
    </source>
</reference>
<dbReference type="PANTHER" id="PTHR11659">
    <property type="entry name" value="GLUTAMYL-TRNA GLN AMIDOTRANSFERASE SUBUNIT B MITOCHONDRIAL AND PROKARYOTIC PET112-RELATED"/>
    <property type="match status" value="1"/>
</dbReference>
<feature type="domain" description="Asn/Gln amidotransferase" evidence="8">
    <location>
        <begin position="1"/>
        <end position="152"/>
    </location>
</feature>
<comment type="caution">
    <text evidence="9">The sequence shown here is derived from an EMBL/GenBank/DDBJ whole genome shotgun (WGS) entry which is preliminary data.</text>
</comment>
<sequence length="154" mass="16831">NWIDELIKQNSGFGKEEIREAVKWFIGDISGLAEKQNVEFTNLPVTQADLAYIVTALKDSKISGTIAKKVLEQIFAKGGRAEEIIKEQGLEQISDAGALAEIVNKVIAENQKLVDSLEKNPNAINALVGQVMKATRGQANPKMAEQSLREKLGI</sequence>
<evidence type="ECO:0000256" key="6">
    <source>
        <dbReference type="ARBA" id="ARBA00047380"/>
    </source>
</evidence>
<comment type="catalytic activity">
    <reaction evidence="7">
        <text>L-glutamyl-tRNA(Gln) + L-glutamine + ATP + H2O = L-glutaminyl-tRNA(Gln) + L-glutamate + ADP + phosphate + H(+)</text>
        <dbReference type="Rhea" id="RHEA:17521"/>
        <dbReference type="Rhea" id="RHEA-COMP:9681"/>
        <dbReference type="Rhea" id="RHEA-COMP:9684"/>
        <dbReference type="ChEBI" id="CHEBI:15377"/>
        <dbReference type="ChEBI" id="CHEBI:15378"/>
        <dbReference type="ChEBI" id="CHEBI:29985"/>
        <dbReference type="ChEBI" id="CHEBI:30616"/>
        <dbReference type="ChEBI" id="CHEBI:43474"/>
        <dbReference type="ChEBI" id="CHEBI:58359"/>
        <dbReference type="ChEBI" id="CHEBI:78520"/>
        <dbReference type="ChEBI" id="CHEBI:78521"/>
        <dbReference type="ChEBI" id="CHEBI:456216"/>
    </reaction>
</comment>
<protein>
    <recommendedName>
        <fullName evidence="8">Asn/Gln amidotransferase domain-containing protein</fullName>
    </recommendedName>
</protein>
<dbReference type="InterPro" id="IPR018027">
    <property type="entry name" value="Asn/Gln_amidotransferase"/>
</dbReference>
<dbReference type="GO" id="GO:0016884">
    <property type="term" value="F:carbon-nitrogen ligase activity, with glutamine as amido-N-donor"/>
    <property type="evidence" value="ECO:0007669"/>
    <property type="project" value="InterPro"/>
</dbReference>
<dbReference type="SMART" id="SM00845">
    <property type="entry name" value="GatB_Yqey"/>
    <property type="match status" value="1"/>
</dbReference>
<reference evidence="9" key="2">
    <citation type="journal article" date="2021" name="Microbiome">
        <title>Successional dynamics and alternative stable states in a saline activated sludge microbial community over 9 years.</title>
        <authorList>
            <person name="Wang Y."/>
            <person name="Ye J."/>
            <person name="Ju F."/>
            <person name="Liu L."/>
            <person name="Boyd J.A."/>
            <person name="Deng Y."/>
            <person name="Parks D.H."/>
            <person name="Jiang X."/>
            <person name="Yin X."/>
            <person name="Woodcroft B.J."/>
            <person name="Tyson G.W."/>
            <person name="Hugenholtz P."/>
            <person name="Polz M.F."/>
            <person name="Zhang T."/>
        </authorList>
    </citation>
    <scope>NUCLEOTIDE SEQUENCE</scope>
    <source>
        <strain evidence="9">HKST-UBA12</strain>
    </source>
</reference>
<gene>
    <name evidence="9" type="ORF">KC640_01590</name>
</gene>
<evidence type="ECO:0000313" key="10">
    <source>
        <dbReference type="Proteomes" id="UP000760819"/>
    </source>
</evidence>
<dbReference type="Proteomes" id="UP000760819">
    <property type="component" value="Unassembled WGS sequence"/>
</dbReference>
<dbReference type="GO" id="GO:0005524">
    <property type="term" value="F:ATP binding"/>
    <property type="evidence" value="ECO:0007669"/>
    <property type="project" value="UniProtKB-KW"/>
</dbReference>
<keyword evidence="2" id="KW-0436">Ligase</keyword>